<dbReference type="InterPro" id="IPR027939">
    <property type="entry name" value="NMT1/THI5"/>
</dbReference>
<feature type="chain" id="PRO_5023017981" evidence="1">
    <location>
        <begin position="23"/>
        <end position="337"/>
    </location>
</feature>
<gene>
    <name evidence="3" type="ORF">FQ775_05375</name>
</gene>
<dbReference type="AlphaFoldDB" id="A0A5B8KWB6"/>
<feature type="domain" description="SsuA/THI5-like" evidence="2">
    <location>
        <begin position="40"/>
        <end position="254"/>
    </location>
</feature>
<dbReference type="PANTHER" id="PTHR31528">
    <property type="entry name" value="4-AMINO-5-HYDROXYMETHYL-2-METHYLPYRIMIDINE PHOSPHATE SYNTHASE THI11-RELATED"/>
    <property type="match status" value="1"/>
</dbReference>
<dbReference type="SUPFAM" id="SSF53850">
    <property type="entry name" value="Periplasmic binding protein-like II"/>
    <property type="match status" value="1"/>
</dbReference>
<dbReference type="OrthoDB" id="9815602at2"/>
<evidence type="ECO:0000313" key="3">
    <source>
        <dbReference type="EMBL" id="QDY99851.1"/>
    </source>
</evidence>
<dbReference type="RefSeq" id="WP_146298505.1">
    <property type="nucleotide sequence ID" value="NZ_CP042301.2"/>
</dbReference>
<keyword evidence="4" id="KW-1185">Reference proteome</keyword>
<evidence type="ECO:0000256" key="1">
    <source>
        <dbReference type="SAM" id="SignalP"/>
    </source>
</evidence>
<dbReference type="Proteomes" id="UP000321389">
    <property type="component" value="Chromosome"/>
</dbReference>
<accession>A0A5B8KWB6</accession>
<protein>
    <submittedName>
        <fullName evidence="3">ABC transporter substrate-binding protein</fullName>
    </submittedName>
</protein>
<name>A0A5B8KWB6_9HYPH</name>
<reference evidence="3" key="1">
    <citation type="submission" date="2020-04" db="EMBL/GenBank/DDBJ databases">
        <title>Nitratireductor sp. nov. isolated from mangrove soil.</title>
        <authorList>
            <person name="Ye Y."/>
        </authorList>
    </citation>
    <scope>NUCLEOTIDE SEQUENCE</scope>
    <source>
        <strain evidence="3">SY7</strain>
    </source>
</reference>
<dbReference type="GO" id="GO:0009228">
    <property type="term" value="P:thiamine biosynthetic process"/>
    <property type="evidence" value="ECO:0007669"/>
    <property type="project" value="InterPro"/>
</dbReference>
<dbReference type="InterPro" id="IPR015168">
    <property type="entry name" value="SsuA/THI5"/>
</dbReference>
<dbReference type="Pfam" id="PF09084">
    <property type="entry name" value="NMT1"/>
    <property type="match status" value="1"/>
</dbReference>
<sequence>MRKLTRILTAILFVALAGPVVAQELTKVRFIHEWRFEGHVAPFLVALDKGFYEEEGLDVTIDPGTGSLDGINRIASGSYDIGQMDLNALIKYRDSADAAKIKAVLVTYNKPPFAVLTLKKNGIAAPKDLEGKTIGAPAADAAYSHWPIFAKINDVDSSTINFENVGFPVRETLLVQGQVDAVTAFISNILALKAMGISDDEAVGLMMADYGVDLYGSAVMASPKFLEENPEAVKGFVRATIRGFQEAYRDPEGAMDSLMKFNPIAKRDIELERLQVVASQCYFTDHVKENGFGTVEMERLASSIDQLATTFDFTNKPAADDVYTDAFLPPREERMLP</sequence>
<dbReference type="EMBL" id="CP042301">
    <property type="protein sequence ID" value="QDY99851.1"/>
    <property type="molecule type" value="Genomic_DNA"/>
</dbReference>
<dbReference type="KEGG" id="niy:FQ775_05375"/>
<keyword evidence="1" id="KW-0732">Signal</keyword>
<dbReference type="PANTHER" id="PTHR31528:SF15">
    <property type="entry name" value="RIBOFLAVIN-BINDING PROTEIN RIBY"/>
    <property type="match status" value="1"/>
</dbReference>
<dbReference type="Gene3D" id="3.40.190.10">
    <property type="entry name" value="Periplasmic binding protein-like II"/>
    <property type="match status" value="2"/>
</dbReference>
<evidence type="ECO:0000313" key="4">
    <source>
        <dbReference type="Proteomes" id="UP000321389"/>
    </source>
</evidence>
<proteinExistence type="predicted"/>
<organism evidence="3 4">
    <name type="scientific">Nitratireductor mangrovi</name>
    <dbReference type="NCBI Taxonomy" id="2599600"/>
    <lineage>
        <taxon>Bacteria</taxon>
        <taxon>Pseudomonadati</taxon>
        <taxon>Pseudomonadota</taxon>
        <taxon>Alphaproteobacteria</taxon>
        <taxon>Hyphomicrobiales</taxon>
        <taxon>Phyllobacteriaceae</taxon>
        <taxon>Nitratireductor</taxon>
    </lineage>
</organism>
<evidence type="ECO:0000259" key="2">
    <source>
        <dbReference type="Pfam" id="PF09084"/>
    </source>
</evidence>
<feature type="signal peptide" evidence="1">
    <location>
        <begin position="1"/>
        <end position="22"/>
    </location>
</feature>